<keyword evidence="3" id="KW-1185">Reference proteome</keyword>
<accession>M1DEP7</accession>
<organism evidence="2 3">
    <name type="scientific">Solanum tuberosum</name>
    <name type="common">Potato</name>
    <dbReference type="NCBI Taxonomy" id="4113"/>
    <lineage>
        <taxon>Eukaryota</taxon>
        <taxon>Viridiplantae</taxon>
        <taxon>Streptophyta</taxon>
        <taxon>Embryophyta</taxon>
        <taxon>Tracheophyta</taxon>
        <taxon>Spermatophyta</taxon>
        <taxon>Magnoliopsida</taxon>
        <taxon>eudicotyledons</taxon>
        <taxon>Gunneridae</taxon>
        <taxon>Pentapetalae</taxon>
        <taxon>asterids</taxon>
        <taxon>lamiids</taxon>
        <taxon>Solanales</taxon>
        <taxon>Solanaceae</taxon>
        <taxon>Solanoideae</taxon>
        <taxon>Solaneae</taxon>
        <taxon>Solanum</taxon>
    </lineage>
</organism>
<dbReference type="PaxDb" id="4113-PGSC0003DMT400087857"/>
<evidence type="ECO:0000313" key="2">
    <source>
        <dbReference type="EnsemblPlants" id="PGSC0003DMT400087857"/>
    </source>
</evidence>
<dbReference type="HOGENOM" id="CLU_1039788_0_0_1"/>
<reference evidence="2" key="2">
    <citation type="submission" date="2015-06" db="UniProtKB">
        <authorList>
            <consortium name="EnsemblPlants"/>
        </authorList>
    </citation>
    <scope>IDENTIFICATION</scope>
    <source>
        <strain evidence="2">DM1-3 516 R44</strain>
    </source>
</reference>
<sequence>MTGVNNSKHAEILLTKDVVLSTTAGKSKQKQVDQFDKNLKQHENQQNFFYHNNFNHKIFLNRQRIQQGIKAKLNKKNVLKWAARPPKDNNLQQKLSQSKDVINDFLRSSNVIDVDTVKPITTSNSFKHLEECDKDREAQDKLTKPDRDSASKLQTKSPYVLDIYCPILSGKPPKNVHNESQGINLKVQLWSPNSLVDVLLQVITPTDENSTGNHSNNEDNGEDEEDEYDPDYGVEQESNIEEGSDEEFEECDSSDKDALTDVFAPKTS</sequence>
<dbReference type="Gramene" id="PGSC0003DMT400087857">
    <property type="protein sequence ID" value="PGSC0003DMT400087857"/>
    <property type="gene ID" value="PGSC0003DMG400037428"/>
</dbReference>
<protein>
    <submittedName>
        <fullName evidence="2">Uncharacterized protein</fullName>
    </submittedName>
</protein>
<feature type="compositionally biased region" description="Polar residues" evidence="1">
    <location>
        <begin position="206"/>
        <end position="215"/>
    </location>
</feature>
<dbReference type="EnsemblPlants" id="PGSC0003DMT400087857">
    <property type="protein sequence ID" value="PGSC0003DMT400087857"/>
    <property type="gene ID" value="PGSC0003DMG400037428"/>
</dbReference>
<proteinExistence type="predicted"/>
<reference evidence="3" key="1">
    <citation type="journal article" date="2011" name="Nature">
        <title>Genome sequence and analysis of the tuber crop potato.</title>
        <authorList>
            <consortium name="The Potato Genome Sequencing Consortium"/>
        </authorList>
    </citation>
    <scope>NUCLEOTIDE SEQUENCE [LARGE SCALE GENOMIC DNA]</scope>
    <source>
        <strain evidence="3">cv. DM1-3 516 R44</strain>
    </source>
</reference>
<name>M1DEP7_SOLTU</name>
<feature type="compositionally biased region" description="Acidic residues" evidence="1">
    <location>
        <begin position="219"/>
        <end position="252"/>
    </location>
</feature>
<evidence type="ECO:0000313" key="3">
    <source>
        <dbReference type="Proteomes" id="UP000011115"/>
    </source>
</evidence>
<dbReference type="Proteomes" id="UP000011115">
    <property type="component" value="Unassembled WGS sequence"/>
</dbReference>
<evidence type="ECO:0000256" key="1">
    <source>
        <dbReference type="SAM" id="MobiDB-lite"/>
    </source>
</evidence>
<dbReference type="AlphaFoldDB" id="M1DEP7"/>
<feature type="region of interest" description="Disordered" evidence="1">
    <location>
        <begin position="206"/>
        <end position="268"/>
    </location>
</feature>
<dbReference type="InParanoid" id="M1DEP7"/>